<evidence type="ECO:0000256" key="2">
    <source>
        <dbReference type="ARBA" id="ARBA00022723"/>
    </source>
</evidence>
<dbReference type="Gene3D" id="1.10.150.320">
    <property type="entry name" value="Photosystem II 12 kDa extrinsic protein"/>
    <property type="match status" value="1"/>
</dbReference>
<dbReference type="STRING" id="36842.SAMN02194393_00996"/>
<organism evidence="5 6">
    <name type="scientific">Maledivibacter halophilus</name>
    <dbReference type="NCBI Taxonomy" id="36842"/>
    <lineage>
        <taxon>Bacteria</taxon>
        <taxon>Bacillati</taxon>
        <taxon>Bacillota</taxon>
        <taxon>Clostridia</taxon>
        <taxon>Peptostreptococcales</taxon>
        <taxon>Caminicellaceae</taxon>
        <taxon>Maledivibacter</taxon>
    </lineage>
</organism>
<keyword evidence="4" id="KW-0411">Iron-sulfur</keyword>
<gene>
    <name evidence="5" type="ORF">SAMN02194393_00996</name>
</gene>
<dbReference type="SUPFAM" id="SSF102114">
    <property type="entry name" value="Radical SAM enzymes"/>
    <property type="match status" value="1"/>
</dbReference>
<dbReference type="InterPro" id="IPR023874">
    <property type="entry name" value="DNA_rSAM_put"/>
</dbReference>
<evidence type="ECO:0000256" key="1">
    <source>
        <dbReference type="ARBA" id="ARBA00022691"/>
    </source>
</evidence>
<dbReference type="GO" id="GO:0046872">
    <property type="term" value="F:metal ion binding"/>
    <property type="evidence" value="ECO:0007669"/>
    <property type="project" value="UniProtKB-KW"/>
</dbReference>
<dbReference type="Proteomes" id="UP000190285">
    <property type="component" value="Unassembled WGS sequence"/>
</dbReference>
<evidence type="ECO:0000313" key="5">
    <source>
        <dbReference type="EMBL" id="SKC47612.1"/>
    </source>
</evidence>
<name>A0A1T5J8L0_9FIRM</name>
<dbReference type="SFLD" id="SFLDG01102">
    <property type="entry name" value="Uncharacterised_Radical_SAM_Su"/>
    <property type="match status" value="1"/>
</dbReference>
<keyword evidence="3" id="KW-0408">Iron</keyword>
<evidence type="ECO:0000256" key="4">
    <source>
        <dbReference type="ARBA" id="ARBA00023014"/>
    </source>
</evidence>
<dbReference type="CDD" id="cd01335">
    <property type="entry name" value="Radical_SAM"/>
    <property type="match status" value="1"/>
</dbReference>
<dbReference type="SUPFAM" id="SSF47781">
    <property type="entry name" value="RuvA domain 2-like"/>
    <property type="match status" value="1"/>
</dbReference>
<evidence type="ECO:0000256" key="3">
    <source>
        <dbReference type="ARBA" id="ARBA00023004"/>
    </source>
</evidence>
<dbReference type="InterPro" id="IPR013785">
    <property type="entry name" value="Aldolase_TIM"/>
</dbReference>
<protein>
    <submittedName>
        <fullName evidence="5">Putative DNA modification/repair radical SAM protein</fullName>
    </submittedName>
</protein>
<dbReference type="PANTHER" id="PTHR21180:SF9">
    <property type="entry name" value="TYPE II SECRETION SYSTEM PROTEIN K"/>
    <property type="match status" value="1"/>
</dbReference>
<dbReference type="NCBIfam" id="TIGR03916">
    <property type="entry name" value="rSAM_link_UDG"/>
    <property type="match status" value="1"/>
</dbReference>
<dbReference type="EMBL" id="FUZT01000002">
    <property type="protein sequence ID" value="SKC47612.1"/>
    <property type="molecule type" value="Genomic_DNA"/>
</dbReference>
<keyword evidence="6" id="KW-1185">Reference proteome</keyword>
<dbReference type="GO" id="GO:0003824">
    <property type="term" value="F:catalytic activity"/>
    <property type="evidence" value="ECO:0007669"/>
    <property type="project" value="InterPro"/>
</dbReference>
<sequence length="436" mass="49799">MELLDKLKILADAAKYDVSCSSSGSSRKNRKGGVGNAHVSGICHSWSDDGRCISLLKILFTNYCIYDCKYCINRASNDLPRAAFTPDEVVNLTINFYRRNYIEGLFLSSAIYKNPNFTMELLLETVKKLREEAKFNGYIHLKAIPGADPILIEKAGLYADRMSVNIELPSDQGLKLLAPQKKREAIIRPMGLITSKIIQNIDDRKKYRKAFKFVPAGQSTQLIVGATNDNDLNILTLTEALYNQFKLKRVYYSAYIPITSHPNLPAISAPPLLREHRLYQADWLLRFYGFKANELLNGGNPNFDENLDPKCDWAIRNIHRFPVEINKADYGMLLRIPGIGVKSARRIIAARRFSFLSYDDLKKMGVVLKRAKYFITCKGKYHGIRNMNEYTVKQEIIMNNINKKPKDDGHQLSLFSLYPNIFYSQDKSLPKITEKN</sequence>
<dbReference type="Gene3D" id="3.20.20.70">
    <property type="entry name" value="Aldolase class I"/>
    <property type="match status" value="1"/>
</dbReference>
<dbReference type="PANTHER" id="PTHR21180">
    <property type="entry name" value="ENDONUCLEASE/EXONUCLEASE/PHOSPHATASE FAMILY DOMAIN-CONTAINING PROTEIN 1"/>
    <property type="match status" value="1"/>
</dbReference>
<dbReference type="OrthoDB" id="9801154at2"/>
<keyword evidence="1" id="KW-0949">S-adenosyl-L-methionine</keyword>
<dbReference type="GO" id="GO:0051536">
    <property type="term" value="F:iron-sulfur cluster binding"/>
    <property type="evidence" value="ECO:0007669"/>
    <property type="project" value="UniProtKB-KW"/>
</dbReference>
<dbReference type="InterPro" id="IPR058240">
    <property type="entry name" value="rSAM_sf"/>
</dbReference>
<proteinExistence type="predicted"/>
<dbReference type="AlphaFoldDB" id="A0A1T5J8L0"/>
<dbReference type="RefSeq" id="WP_079489815.1">
    <property type="nucleotide sequence ID" value="NZ_FUZT01000002.1"/>
</dbReference>
<evidence type="ECO:0000313" key="6">
    <source>
        <dbReference type="Proteomes" id="UP000190285"/>
    </source>
</evidence>
<reference evidence="5 6" key="1">
    <citation type="submission" date="2017-02" db="EMBL/GenBank/DDBJ databases">
        <authorList>
            <person name="Peterson S.W."/>
        </authorList>
    </citation>
    <scope>NUCLEOTIDE SEQUENCE [LARGE SCALE GENOMIC DNA]</scope>
    <source>
        <strain evidence="5 6">M1</strain>
    </source>
</reference>
<dbReference type="InterPro" id="IPR010994">
    <property type="entry name" value="RuvA_2-like"/>
</dbReference>
<accession>A0A1T5J8L0</accession>
<keyword evidence="2" id="KW-0479">Metal-binding</keyword>
<dbReference type="InterPro" id="IPR051675">
    <property type="entry name" value="Endo/Exo/Phosphatase_dom_1"/>
</dbReference>
<dbReference type="InterPro" id="IPR007197">
    <property type="entry name" value="rSAM"/>
</dbReference>
<dbReference type="SFLD" id="SFLDS00029">
    <property type="entry name" value="Radical_SAM"/>
    <property type="match status" value="1"/>
</dbReference>